<evidence type="ECO:0008006" key="12">
    <source>
        <dbReference type="Google" id="ProtNLM"/>
    </source>
</evidence>
<keyword evidence="4" id="KW-1133">Transmembrane helix</keyword>
<dbReference type="Pfam" id="PF11380">
    <property type="entry name" value="Stealth_CR2"/>
    <property type="match status" value="1"/>
</dbReference>
<dbReference type="GeneID" id="81586156"/>
<dbReference type="PANTHER" id="PTHR24045">
    <property type="match status" value="1"/>
</dbReference>
<feature type="domain" description="Stealth protein CR2 conserved region 2" evidence="6">
    <location>
        <begin position="105"/>
        <end position="209"/>
    </location>
</feature>
<dbReference type="InterPro" id="IPR031358">
    <property type="entry name" value="Stealth_CR1"/>
</dbReference>
<keyword evidence="4" id="KW-0472">Membrane</keyword>
<reference evidence="10" key="1">
    <citation type="journal article" date="2023" name="IMA Fungus">
        <title>Comparative genomic study of the Penicillium genus elucidates a diverse pangenome and 15 lateral gene transfer events.</title>
        <authorList>
            <person name="Petersen C."/>
            <person name="Sorensen T."/>
            <person name="Nielsen M.R."/>
            <person name="Sondergaard T.E."/>
            <person name="Sorensen J.L."/>
            <person name="Fitzpatrick D.A."/>
            <person name="Frisvad J.C."/>
            <person name="Nielsen K.L."/>
        </authorList>
    </citation>
    <scope>NUCLEOTIDE SEQUENCE</scope>
    <source>
        <strain evidence="10">IBT 12815</strain>
    </source>
</reference>
<dbReference type="EMBL" id="JAQJAE010000002">
    <property type="protein sequence ID" value="KAJ5608238.1"/>
    <property type="molecule type" value="Genomic_DNA"/>
</dbReference>
<sequence>MPFILNQVCFSFVLLMSLSHGVSKSQPRDDVHYEDKIGQMDFPKFGPVDAVYTWVNGSDPIWNSERDFWYQRWIQEYDGPDRNNQNRQKSGSDGDHDGSSAENHFRDNDELRYSLRSMERYAPWIRQVYLVTNGQVPSWLDPNNPRIKIVKHSDIFQNSSQLPVFSSTAIESNLDRIPGLSDVFLYFNDDTFLAAPIWPDDFITPSGVQTIYLSHPVPLGYDAYPEYHPGDTGFTPDNSKLTCGHDLDDFGFVDDGYDGVKIEQLVGRVFASTSCDVEGAEIPHSLLGEALGSNLPDGRGHINFTLLSTHLNRTSNNVEISNTTASMPVLDTKNRIKLAALLDAFSQCPGRDHLVANAIRSVIKAFNGRFSLSKHLRRVPSHMPHMMSKQIFTELKGMFPQEFQLNSAHRFRHPSDLQVSFAYFNYLVNRPNFLSSTLCGLQDQYLDINQNCWLGEDNIRTLESLLYGVSPPADFHDSVQRCLHNGSQFTNDQQSPTQTRHTTPVSIKDVERCIDMSGLRSHLQRKKGYRLRMGTDVTFHMLGDDYQTTMDQLQSTRDRPTKFICLNDDMNNPPIDLRHGFKHLLEELWPVPSTFELHARRVDHNEGIKTMSNEDDTSPRLFFILMFLSGSILILVLSLRISVSRTRRKTT</sequence>
<evidence type="ECO:0000256" key="4">
    <source>
        <dbReference type="SAM" id="Phobius"/>
    </source>
</evidence>
<feature type="chain" id="PRO_5042113359" description="Stealth protein CR2 conserved region 2 domain-containing protein" evidence="5">
    <location>
        <begin position="25"/>
        <end position="651"/>
    </location>
</feature>
<dbReference type="Pfam" id="PF17101">
    <property type="entry name" value="Stealth_CR1"/>
    <property type="match status" value="1"/>
</dbReference>
<feature type="transmembrane region" description="Helical" evidence="4">
    <location>
        <begin position="621"/>
        <end position="639"/>
    </location>
</feature>
<evidence type="ECO:0000259" key="7">
    <source>
        <dbReference type="Pfam" id="PF17101"/>
    </source>
</evidence>
<feature type="compositionally biased region" description="Basic and acidic residues" evidence="3">
    <location>
        <begin position="90"/>
        <end position="104"/>
    </location>
</feature>
<dbReference type="GO" id="GO:0005794">
    <property type="term" value="C:Golgi apparatus"/>
    <property type="evidence" value="ECO:0007669"/>
    <property type="project" value="TreeGrafter"/>
</dbReference>
<evidence type="ECO:0000259" key="6">
    <source>
        <dbReference type="Pfam" id="PF11380"/>
    </source>
</evidence>
<dbReference type="InterPro" id="IPR047141">
    <property type="entry name" value="Stealth"/>
</dbReference>
<evidence type="ECO:0000313" key="10">
    <source>
        <dbReference type="EMBL" id="KAJ5608238.1"/>
    </source>
</evidence>
<dbReference type="PANTHER" id="PTHR24045:SF0">
    <property type="entry name" value="N-ACETYLGLUCOSAMINE-1-PHOSPHOTRANSFERASE SUBUNITS ALPHA_BETA"/>
    <property type="match status" value="1"/>
</dbReference>
<evidence type="ECO:0000256" key="1">
    <source>
        <dbReference type="ARBA" id="ARBA00007583"/>
    </source>
</evidence>
<feature type="signal peptide" evidence="5">
    <location>
        <begin position="1"/>
        <end position="24"/>
    </location>
</feature>
<feature type="region of interest" description="Disordered" evidence="3">
    <location>
        <begin position="79"/>
        <end position="104"/>
    </location>
</feature>
<evidence type="ECO:0000256" key="2">
    <source>
        <dbReference type="ARBA" id="ARBA00022679"/>
    </source>
</evidence>
<protein>
    <recommendedName>
        <fullName evidence="12">Stealth protein CR2 conserved region 2 domain-containing protein</fullName>
    </recommendedName>
</protein>
<dbReference type="InterPro" id="IPR031357">
    <property type="entry name" value="Stealth_CR3"/>
</dbReference>
<evidence type="ECO:0000256" key="5">
    <source>
        <dbReference type="SAM" id="SignalP"/>
    </source>
</evidence>
<evidence type="ECO:0000313" key="11">
    <source>
        <dbReference type="Proteomes" id="UP001213799"/>
    </source>
</evidence>
<organism evidence="10 11">
    <name type="scientific">Penicillium hordei</name>
    <dbReference type="NCBI Taxonomy" id="40994"/>
    <lineage>
        <taxon>Eukaryota</taxon>
        <taxon>Fungi</taxon>
        <taxon>Dikarya</taxon>
        <taxon>Ascomycota</taxon>
        <taxon>Pezizomycotina</taxon>
        <taxon>Eurotiomycetes</taxon>
        <taxon>Eurotiomycetidae</taxon>
        <taxon>Eurotiales</taxon>
        <taxon>Aspergillaceae</taxon>
        <taxon>Penicillium</taxon>
    </lineage>
</organism>
<accession>A0AAD6EC20</accession>
<keyword evidence="11" id="KW-1185">Reference proteome</keyword>
<dbReference type="GO" id="GO:0016772">
    <property type="term" value="F:transferase activity, transferring phosphorus-containing groups"/>
    <property type="evidence" value="ECO:0007669"/>
    <property type="project" value="InterPro"/>
</dbReference>
<evidence type="ECO:0000259" key="9">
    <source>
        <dbReference type="Pfam" id="PF17103"/>
    </source>
</evidence>
<comment type="similarity">
    <text evidence="1">Belongs to the stealth family.</text>
</comment>
<comment type="caution">
    <text evidence="10">The sequence shown here is derived from an EMBL/GenBank/DDBJ whole genome shotgun (WGS) entry which is preliminary data.</text>
</comment>
<dbReference type="InterPro" id="IPR031356">
    <property type="entry name" value="Stealth_CR4"/>
</dbReference>
<evidence type="ECO:0000259" key="8">
    <source>
        <dbReference type="Pfam" id="PF17102"/>
    </source>
</evidence>
<dbReference type="RefSeq" id="XP_056755662.1">
    <property type="nucleotide sequence ID" value="XM_056895914.1"/>
</dbReference>
<keyword evidence="5" id="KW-0732">Signal</keyword>
<gene>
    <name evidence="10" type="ORF">N7537_004857</name>
</gene>
<dbReference type="Pfam" id="PF17103">
    <property type="entry name" value="Stealth_CR4"/>
    <property type="match status" value="1"/>
</dbReference>
<dbReference type="Proteomes" id="UP001213799">
    <property type="component" value="Unassembled WGS sequence"/>
</dbReference>
<feature type="domain" description="Stealth protein CR4 conserved region 4" evidence="9">
    <location>
        <begin position="556"/>
        <end position="603"/>
    </location>
</feature>
<evidence type="ECO:0000256" key="3">
    <source>
        <dbReference type="SAM" id="MobiDB-lite"/>
    </source>
</evidence>
<dbReference type="AlphaFoldDB" id="A0AAD6EC20"/>
<dbReference type="InterPro" id="IPR021520">
    <property type="entry name" value="Stealth_CR2"/>
</dbReference>
<keyword evidence="4" id="KW-0812">Transmembrane</keyword>
<proteinExistence type="inferred from homology"/>
<keyword evidence="2" id="KW-0808">Transferase</keyword>
<feature type="domain" description="Stealth protein CR3 conserved region 3" evidence="8">
    <location>
        <begin position="381"/>
        <end position="428"/>
    </location>
</feature>
<dbReference type="Pfam" id="PF17102">
    <property type="entry name" value="Stealth_CR3"/>
    <property type="match status" value="1"/>
</dbReference>
<reference evidence="10" key="2">
    <citation type="submission" date="2023-01" db="EMBL/GenBank/DDBJ databases">
        <authorList>
            <person name="Petersen C."/>
        </authorList>
    </citation>
    <scope>NUCLEOTIDE SEQUENCE</scope>
    <source>
        <strain evidence="10">IBT 12815</strain>
    </source>
</reference>
<feature type="domain" description="Stealth protein CR1 conserved region 1" evidence="7">
    <location>
        <begin position="47"/>
        <end position="67"/>
    </location>
</feature>
<name>A0AAD6EC20_9EURO</name>